<feature type="compositionally biased region" description="Pro residues" evidence="1">
    <location>
        <begin position="101"/>
        <end position="113"/>
    </location>
</feature>
<keyword evidence="2" id="KW-1133">Transmembrane helix</keyword>
<evidence type="ECO:0000256" key="1">
    <source>
        <dbReference type="SAM" id="MobiDB-lite"/>
    </source>
</evidence>
<organism evidence="4 5">
    <name type="scientific">Durusdinium trenchii</name>
    <dbReference type="NCBI Taxonomy" id="1381693"/>
    <lineage>
        <taxon>Eukaryota</taxon>
        <taxon>Sar</taxon>
        <taxon>Alveolata</taxon>
        <taxon>Dinophyceae</taxon>
        <taxon>Suessiales</taxon>
        <taxon>Symbiodiniaceae</taxon>
        <taxon>Durusdinium</taxon>
    </lineage>
</organism>
<reference evidence="4 5" key="1">
    <citation type="submission" date="2024-02" db="EMBL/GenBank/DDBJ databases">
        <authorList>
            <person name="Chen Y."/>
            <person name="Shah S."/>
            <person name="Dougan E. K."/>
            <person name="Thang M."/>
            <person name="Chan C."/>
        </authorList>
    </citation>
    <scope>NUCLEOTIDE SEQUENCE [LARGE SCALE GENOMIC DNA]</scope>
</reference>
<dbReference type="EMBL" id="CAXAMN010017891">
    <property type="protein sequence ID" value="CAK9051363.1"/>
    <property type="molecule type" value="Genomic_DNA"/>
</dbReference>
<dbReference type="Proteomes" id="UP001642484">
    <property type="component" value="Unassembled WGS sequence"/>
</dbReference>
<dbReference type="PANTHER" id="PTHR24567">
    <property type="entry name" value="CRP FAMILY TRANSCRIPTIONAL REGULATORY PROTEIN"/>
    <property type="match status" value="1"/>
</dbReference>
<feature type="compositionally biased region" description="Pro residues" evidence="1">
    <location>
        <begin position="76"/>
        <end position="92"/>
    </location>
</feature>
<keyword evidence="5" id="KW-1185">Reference proteome</keyword>
<dbReference type="Pfam" id="PF00027">
    <property type="entry name" value="cNMP_binding"/>
    <property type="match status" value="1"/>
</dbReference>
<dbReference type="SUPFAM" id="SSF51206">
    <property type="entry name" value="cAMP-binding domain-like"/>
    <property type="match status" value="2"/>
</dbReference>
<dbReference type="PROSITE" id="PS50042">
    <property type="entry name" value="CNMP_BINDING_3"/>
    <property type="match status" value="2"/>
</dbReference>
<keyword evidence="2" id="KW-0812">Transmembrane</keyword>
<sequence>MISEHIRLDTQLLNMHGATSKAALLAVQGHLLPPQLGAPGSGRVGFPPPPPREASPRRGHALPPQLSSAGIGWPGRSPPVPPGRPCSPPRLPSPGGSPTRRPSPPPPPLPPRDPSPRRGLRSPGRPRGWPEVDPFDKRPIAPEVLALEPPMAAELRPPNRELGPASTLELLRRMRKEECLFLELSPSELEELAEVSSPLSFKRGEVLFSRGEPCTWLGLLLAGRCDALLPTAGGTGGGGKGEQRMGEHRPGEMLGLARVALWEKSHARAYTLRAVDDGCIAVLSYDQLEGLRRARPAFHHSLLKALLLQLADACGCFFRGCPVSNRPQFSLAPMNEPQILDFLLRLREEGTLLPNADYNCLLSLACRLRIAQWPARSSVLSKGEPLSGALILLDGKMTGFREAAGAPSVFFAPGDCVGLEFLLGGVQACPLDVFAARACLAAVLRRDDLEDLRRENPSMATQILQAFHAKLFGELCGQQPPALLVMAEATERLRFASTQRPAFPAPLRFPGHLPPDEAKHALTPGECEGGAALKGGLAVEEGKVGGKRLRDLVGWLVRWLLACFLGCLVGCLLACLVGWLVVYTSVVQYLVLCFVGAWTLSRVELRAVFVNPWI</sequence>
<evidence type="ECO:0000256" key="2">
    <source>
        <dbReference type="SAM" id="Phobius"/>
    </source>
</evidence>
<evidence type="ECO:0000313" key="5">
    <source>
        <dbReference type="Proteomes" id="UP001642484"/>
    </source>
</evidence>
<evidence type="ECO:0000313" key="4">
    <source>
        <dbReference type="EMBL" id="CAK9051363.1"/>
    </source>
</evidence>
<dbReference type="Gene3D" id="2.60.120.10">
    <property type="entry name" value="Jelly Rolls"/>
    <property type="match status" value="2"/>
</dbReference>
<accession>A0ABP0MJR0</accession>
<dbReference type="PANTHER" id="PTHR24567:SF26">
    <property type="entry name" value="REGULATORY PROTEIN YEIL"/>
    <property type="match status" value="1"/>
</dbReference>
<dbReference type="InterPro" id="IPR050397">
    <property type="entry name" value="Env_Response_Regulators"/>
</dbReference>
<evidence type="ECO:0000259" key="3">
    <source>
        <dbReference type="PROSITE" id="PS50042"/>
    </source>
</evidence>
<feature type="region of interest" description="Disordered" evidence="1">
    <location>
        <begin position="36"/>
        <end position="136"/>
    </location>
</feature>
<dbReference type="CDD" id="cd00038">
    <property type="entry name" value="CAP_ED"/>
    <property type="match status" value="2"/>
</dbReference>
<feature type="transmembrane region" description="Helical" evidence="2">
    <location>
        <begin position="556"/>
        <end position="580"/>
    </location>
</feature>
<comment type="caution">
    <text evidence="4">The sequence shown here is derived from an EMBL/GenBank/DDBJ whole genome shotgun (WGS) entry which is preliminary data.</text>
</comment>
<dbReference type="InterPro" id="IPR000595">
    <property type="entry name" value="cNMP-bd_dom"/>
</dbReference>
<feature type="domain" description="Cyclic nucleotide-binding" evidence="3">
    <location>
        <begin position="352"/>
        <end position="470"/>
    </location>
</feature>
<feature type="domain" description="Cyclic nucleotide-binding" evidence="3">
    <location>
        <begin position="180"/>
        <end position="291"/>
    </location>
</feature>
<dbReference type="InterPro" id="IPR014710">
    <property type="entry name" value="RmlC-like_jellyroll"/>
</dbReference>
<keyword evidence="2" id="KW-0472">Membrane</keyword>
<gene>
    <name evidence="4" type="ORF">CCMP2556_LOCUS26085</name>
</gene>
<dbReference type="InterPro" id="IPR018490">
    <property type="entry name" value="cNMP-bd_dom_sf"/>
</dbReference>
<dbReference type="SMART" id="SM00100">
    <property type="entry name" value="cNMP"/>
    <property type="match status" value="2"/>
</dbReference>
<feature type="transmembrane region" description="Helical" evidence="2">
    <location>
        <begin position="586"/>
        <end position="605"/>
    </location>
</feature>
<protein>
    <recommendedName>
        <fullName evidence="3">Cyclic nucleotide-binding domain-containing protein</fullName>
    </recommendedName>
</protein>
<name>A0ABP0MJR0_9DINO</name>
<proteinExistence type="predicted"/>